<feature type="transmembrane region" description="Helical" evidence="7">
    <location>
        <begin position="402"/>
        <end position="422"/>
    </location>
</feature>
<evidence type="ECO:0000313" key="8">
    <source>
        <dbReference type="EMBL" id="NVF13659.1"/>
    </source>
</evidence>
<feature type="transmembrane region" description="Helical" evidence="7">
    <location>
        <begin position="88"/>
        <end position="109"/>
    </location>
</feature>
<evidence type="ECO:0000256" key="5">
    <source>
        <dbReference type="ARBA" id="ARBA00022989"/>
    </source>
</evidence>
<comment type="caution">
    <text evidence="8">The sequence shown here is derived from an EMBL/GenBank/DDBJ whole genome shotgun (WGS) entry which is preliminary data.</text>
</comment>
<keyword evidence="4 7" id="KW-0812">Transmembrane</keyword>
<keyword evidence="5 7" id="KW-1133">Transmembrane helix</keyword>
<evidence type="ECO:0000256" key="6">
    <source>
        <dbReference type="ARBA" id="ARBA00023136"/>
    </source>
</evidence>
<evidence type="ECO:0000256" key="3">
    <source>
        <dbReference type="ARBA" id="ARBA00022475"/>
    </source>
</evidence>
<feature type="transmembrane region" description="Helical" evidence="7">
    <location>
        <begin position="372"/>
        <end position="390"/>
    </location>
</feature>
<name>A0A7Y6RBV8_9GAMM</name>
<gene>
    <name evidence="8" type="ORF">HUO07_05680</name>
</gene>
<protein>
    <recommendedName>
        <fullName evidence="10">Lipopolysaccharide biosynthesis protein</fullName>
    </recommendedName>
</protein>
<feature type="transmembrane region" description="Helical" evidence="7">
    <location>
        <begin position="175"/>
        <end position="195"/>
    </location>
</feature>
<feature type="transmembrane region" description="Helical" evidence="7">
    <location>
        <begin position="47"/>
        <end position="67"/>
    </location>
</feature>
<feature type="transmembrane region" description="Helical" evidence="7">
    <location>
        <begin position="346"/>
        <end position="365"/>
    </location>
</feature>
<dbReference type="InterPro" id="IPR050833">
    <property type="entry name" value="Poly_Biosynth_Transport"/>
</dbReference>
<comment type="similarity">
    <text evidence="2">Belongs to the polysaccharide synthase family.</text>
</comment>
<comment type="subcellular location">
    <subcellularLocation>
        <location evidence="1">Cell membrane</location>
        <topology evidence="1">Multi-pass membrane protein</topology>
    </subcellularLocation>
</comment>
<keyword evidence="3" id="KW-1003">Cell membrane</keyword>
<evidence type="ECO:0008006" key="10">
    <source>
        <dbReference type="Google" id="ProtNLM"/>
    </source>
</evidence>
<evidence type="ECO:0000313" key="9">
    <source>
        <dbReference type="Proteomes" id="UP000589984"/>
    </source>
</evidence>
<dbReference type="RefSeq" id="WP_176302744.1">
    <property type="nucleotide sequence ID" value="NZ_JABWCV010000005.1"/>
</dbReference>
<evidence type="ECO:0000256" key="2">
    <source>
        <dbReference type="ARBA" id="ARBA00007430"/>
    </source>
</evidence>
<sequence>MKRHVYRLLPKSRIGRSIAVLMSGTAVAQAMTAVSMPIVTRLYTPEMIGVISVYLSFFNFWLTLLTWRYESALLIAEDEQESHHIFRLGAILALITALLAIPVLSGLQYTGTLGFEVLPPWAPLVLFMSLLGYGWFMLYRCWLLRLQEVRIITMSTIARAGANAGARIALGGLSFGMYGLFIAEVLGSWSALGAVRKKTKKLLKTPIPIWSLGSLKQAAIRYKKFAQYEMPSAVVNQMAIALPVPIVGMLYGASAAGWFGLARLLYAIPNGQIGKTAGDVFQMELGSLVREGDYKKGEKLFYKFSIRLTCVGLVPLLLAIFLAPRFVPYIFGKDWSGMGDIVAHMAPWMFMSLVVGSMSRALSVLQKQQWKLLYDASALSVVLVAFFLARENKLDLINFVDVLSSGMVLAYIVYFLVISLTIKKMSARSLK</sequence>
<accession>A0A7Y6RBV8</accession>
<dbReference type="Proteomes" id="UP000589984">
    <property type="component" value="Unassembled WGS sequence"/>
</dbReference>
<reference evidence="8 9" key="1">
    <citation type="submission" date="2020-06" db="EMBL/GenBank/DDBJ databases">
        <title>Halomonas sp. QX-1 draft genome sequence.</title>
        <authorList>
            <person name="Qiu X."/>
        </authorList>
    </citation>
    <scope>NUCLEOTIDE SEQUENCE [LARGE SCALE GENOMIC DNA]</scope>
    <source>
        <strain evidence="8 9">QX-1</strain>
    </source>
</reference>
<evidence type="ECO:0000256" key="7">
    <source>
        <dbReference type="SAM" id="Phobius"/>
    </source>
</evidence>
<dbReference type="PANTHER" id="PTHR30250">
    <property type="entry name" value="PST FAMILY PREDICTED COLANIC ACID TRANSPORTER"/>
    <property type="match status" value="1"/>
</dbReference>
<keyword evidence="6 7" id="KW-0472">Membrane</keyword>
<dbReference type="PANTHER" id="PTHR30250:SF10">
    <property type="entry name" value="LIPOPOLYSACCHARIDE BIOSYNTHESIS PROTEIN WZXC"/>
    <property type="match status" value="1"/>
</dbReference>
<dbReference type="AlphaFoldDB" id="A0A7Y6RBV8"/>
<keyword evidence="9" id="KW-1185">Reference proteome</keyword>
<organism evidence="8 9">
    <name type="scientific">Vreelandella maris</name>
    <dbReference type="NCBI Taxonomy" id="2729617"/>
    <lineage>
        <taxon>Bacteria</taxon>
        <taxon>Pseudomonadati</taxon>
        <taxon>Pseudomonadota</taxon>
        <taxon>Gammaproteobacteria</taxon>
        <taxon>Oceanospirillales</taxon>
        <taxon>Halomonadaceae</taxon>
        <taxon>Vreelandella</taxon>
    </lineage>
</organism>
<dbReference type="EMBL" id="JABWCV010000005">
    <property type="protein sequence ID" value="NVF13659.1"/>
    <property type="molecule type" value="Genomic_DNA"/>
</dbReference>
<evidence type="ECO:0000256" key="1">
    <source>
        <dbReference type="ARBA" id="ARBA00004651"/>
    </source>
</evidence>
<feature type="transmembrane region" description="Helical" evidence="7">
    <location>
        <begin position="121"/>
        <end position="139"/>
    </location>
</feature>
<proteinExistence type="inferred from homology"/>
<dbReference type="GO" id="GO:0005886">
    <property type="term" value="C:plasma membrane"/>
    <property type="evidence" value="ECO:0007669"/>
    <property type="project" value="UniProtKB-SubCell"/>
</dbReference>
<feature type="transmembrane region" description="Helical" evidence="7">
    <location>
        <begin position="304"/>
        <end position="326"/>
    </location>
</feature>
<evidence type="ECO:0000256" key="4">
    <source>
        <dbReference type="ARBA" id="ARBA00022692"/>
    </source>
</evidence>